<evidence type="ECO:0000256" key="1">
    <source>
        <dbReference type="ARBA" id="ARBA00009437"/>
    </source>
</evidence>
<dbReference type="AlphaFoldDB" id="A0A1W9YRV7"/>
<dbReference type="InterPro" id="IPR036388">
    <property type="entry name" value="WH-like_DNA-bd_sf"/>
</dbReference>
<dbReference type="Gene3D" id="1.10.10.10">
    <property type="entry name" value="Winged helix-like DNA-binding domain superfamily/Winged helix DNA-binding domain"/>
    <property type="match status" value="1"/>
</dbReference>
<evidence type="ECO:0000256" key="3">
    <source>
        <dbReference type="ARBA" id="ARBA00023125"/>
    </source>
</evidence>
<dbReference type="CDD" id="cd08436">
    <property type="entry name" value="PBP2_LTTR_like_3"/>
    <property type="match status" value="1"/>
</dbReference>
<comment type="caution">
    <text evidence="9">The sequence shown here is derived from an EMBL/GenBank/DDBJ whole genome shotgun (WGS) entry which is preliminary data.</text>
</comment>
<keyword evidence="3" id="KW-0238">DNA-binding</keyword>
<sequence length="293" mass="31829">MELRQLEYFVAVVEERSFTRAAERERVAQPAVSAQIRRLERQVGQALLVRSNRDVRLTQAGEAMLPHALAALAAVRQARRAVDDVAGLIRGAVAIGTVTLHPVDVAGLMADFHADHPAVEITLGTDNSDVLLDKLADGRLDLAIVSIGVDGQPPELDVHIVTDEAIDAAVALDHPLARRKTLTLDELVGHRLISLPVGTGLRTRLDTACAAARITPQVAFEATSPLELAEFGAHGLGVAILPESMARNNPRLHALRLVPALRGRLVWAWRRDMTSPAARLLRDRIRHPPRHAS</sequence>
<dbReference type="Gene3D" id="3.40.190.290">
    <property type="match status" value="1"/>
</dbReference>
<name>A0A1W9YRV7_MYCBA</name>
<dbReference type="PRINTS" id="PR00039">
    <property type="entry name" value="HTHLYSR"/>
</dbReference>
<keyword evidence="2" id="KW-0805">Transcription regulation</keyword>
<comment type="function">
    <text evidence="7">Required for the induction the katG gene for catalase. Involved in the response to hydrogen peroxide.</text>
</comment>
<dbReference type="EMBL" id="MVHJ01000025">
    <property type="protein sequence ID" value="ORA02739.1"/>
    <property type="molecule type" value="Genomic_DNA"/>
</dbReference>
<evidence type="ECO:0000256" key="2">
    <source>
        <dbReference type="ARBA" id="ARBA00023015"/>
    </source>
</evidence>
<gene>
    <name evidence="9" type="ORF">BST17_22450</name>
</gene>
<keyword evidence="5" id="KW-0804">Transcription</keyword>
<dbReference type="InterPro" id="IPR005119">
    <property type="entry name" value="LysR_subst-bd"/>
</dbReference>
<dbReference type="GO" id="GO:0032993">
    <property type="term" value="C:protein-DNA complex"/>
    <property type="evidence" value="ECO:0007669"/>
    <property type="project" value="TreeGrafter"/>
</dbReference>
<accession>A0A1W9YRV7</accession>
<evidence type="ECO:0000313" key="9">
    <source>
        <dbReference type="EMBL" id="ORA02739.1"/>
    </source>
</evidence>
<dbReference type="GO" id="GO:0003700">
    <property type="term" value="F:DNA-binding transcription factor activity"/>
    <property type="evidence" value="ECO:0007669"/>
    <property type="project" value="InterPro"/>
</dbReference>
<dbReference type="InterPro" id="IPR036390">
    <property type="entry name" value="WH_DNA-bd_sf"/>
</dbReference>
<dbReference type="SUPFAM" id="SSF46785">
    <property type="entry name" value="Winged helix' DNA-binding domain"/>
    <property type="match status" value="1"/>
</dbReference>
<keyword evidence="4" id="KW-0010">Activator</keyword>
<evidence type="ECO:0000256" key="4">
    <source>
        <dbReference type="ARBA" id="ARBA00023159"/>
    </source>
</evidence>
<dbReference type="GO" id="GO:0003677">
    <property type="term" value="F:DNA binding"/>
    <property type="evidence" value="ECO:0007669"/>
    <property type="project" value="UniProtKB-KW"/>
</dbReference>
<dbReference type="Pfam" id="PF00126">
    <property type="entry name" value="HTH_1"/>
    <property type="match status" value="1"/>
</dbReference>
<proteinExistence type="inferred from homology"/>
<comment type="similarity">
    <text evidence="1">Belongs to the LysR transcriptional regulatory family.</text>
</comment>
<dbReference type="InterPro" id="IPR000847">
    <property type="entry name" value="LysR_HTH_N"/>
</dbReference>
<evidence type="ECO:0000256" key="6">
    <source>
        <dbReference type="ARBA" id="ARBA00040885"/>
    </source>
</evidence>
<feature type="domain" description="HTH lysR-type" evidence="8">
    <location>
        <begin position="1"/>
        <end position="58"/>
    </location>
</feature>
<evidence type="ECO:0000256" key="5">
    <source>
        <dbReference type="ARBA" id="ARBA00023163"/>
    </source>
</evidence>
<dbReference type="FunFam" id="1.10.10.10:FF:000001">
    <property type="entry name" value="LysR family transcriptional regulator"/>
    <property type="match status" value="1"/>
</dbReference>
<dbReference type="SUPFAM" id="SSF53850">
    <property type="entry name" value="Periplasmic binding protein-like II"/>
    <property type="match status" value="1"/>
</dbReference>
<dbReference type="PANTHER" id="PTHR30346:SF28">
    <property type="entry name" value="HTH-TYPE TRANSCRIPTIONAL REGULATOR CYNR"/>
    <property type="match status" value="1"/>
</dbReference>
<evidence type="ECO:0000259" key="8">
    <source>
        <dbReference type="PROSITE" id="PS50931"/>
    </source>
</evidence>
<dbReference type="PANTHER" id="PTHR30346">
    <property type="entry name" value="TRANSCRIPTIONAL DUAL REGULATOR HCAR-RELATED"/>
    <property type="match status" value="1"/>
</dbReference>
<keyword evidence="10" id="KW-1185">Reference proteome</keyword>
<dbReference type="STRING" id="564198.BST17_22450"/>
<dbReference type="RefSeq" id="WP_083061105.1">
    <property type="nucleotide sequence ID" value="NZ_JACKVM010000003.1"/>
</dbReference>
<evidence type="ECO:0000256" key="7">
    <source>
        <dbReference type="ARBA" id="ARBA00056658"/>
    </source>
</evidence>
<dbReference type="PROSITE" id="PS50931">
    <property type="entry name" value="HTH_LYSR"/>
    <property type="match status" value="1"/>
</dbReference>
<evidence type="ECO:0000313" key="10">
    <source>
        <dbReference type="Proteomes" id="UP000192366"/>
    </source>
</evidence>
<dbReference type="OrthoDB" id="3181812at2"/>
<reference evidence="9 10" key="1">
    <citation type="submission" date="2017-02" db="EMBL/GenBank/DDBJ databases">
        <title>The new phylogeny of genus Mycobacterium.</title>
        <authorList>
            <person name="Tortoli E."/>
            <person name="Trovato A."/>
            <person name="Cirillo D.M."/>
        </authorList>
    </citation>
    <scope>NUCLEOTIDE SEQUENCE [LARGE SCALE GENOMIC DNA]</scope>
    <source>
        <strain evidence="9 10">DSM 45578</strain>
    </source>
</reference>
<dbReference type="Proteomes" id="UP000192366">
    <property type="component" value="Unassembled WGS sequence"/>
</dbReference>
<protein>
    <recommendedName>
        <fullName evidence="6">Probable hydrogen peroxide-inducible genes activator</fullName>
    </recommendedName>
</protein>
<organism evidence="9 10">
    <name type="scientific">Mycolicibacterium bacteremicum</name>
    <name type="common">Mycobacterium bacteremicum</name>
    <dbReference type="NCBI Taxonomy" id="564198"/>
    <lineage>
        <taxon>Bacteria</taxon>
        <taxon>Bacillati</taxon>
        <taxon>Actinomycetota</taxon>
        <taxon>Actinomycetes</taxon>
        <taxon>Mycobacteriales</taxon>
        <taxon>Mycobacteriaceae</taxon>
        <taxon>Mycolicibacterium</taxon>
    </lineage>
</organism>
<dbReference type="Pfam" id="PF03466">
    <property type="entry name" value="LysR_substrate"/>
    <property type="match status" value="1"/>
</dbReference>